<gene>
    <name evidence="2" type="ORF">EO244_12460</name>
</gene>
<dbReference type="SMART" id="SM00089">
    <property type="entry name" value="PKD"/>
    <property type="match status" value="1"/>
</dbReference>
<dbReference type="CDD" id="cd00146">
    <property type="entry name" value="PKD"/>
    <property type="match status" value="1"/>
</dbReference>
<dbReference type="Gene3D" id="2.60.40.10">
    <property type="entry name" value="Immunoglobulins"/>
    <property type="match status" value="1"/>
</dbReference>
<comment type="caution">
    <text evidence="2">The sequence shown here is derived from an EMBL/GenBank/DDBJ whole genome shotgun (WGS) entry which is preliminary data.</text>
</comment>
<dbReference type="InterPro" id="IPR026444">
    <property type="entry name" value="Secre_tail"/>
</dbReference>
<dbReference type="InterPro" id="IPR000601">
    <property type="entry name" value="PKD_dom"/>
</dbReference>
<dbReference type="SUPFAM" id="SSF50494">
    <property type="entry name" value="Trypsin-like serine proteases"/>
    <property type="match status" value="1"/>
</dbReference>
<sequence length="690" mass="77336">MRLKFLSYLSFIIILLSTYSLSAQISHGGNPYFKSAASAMKFETLVMPVENMLRIKSERASEIHSRLKHDQFAYEFVLDKTIENSGKWTILSDGQRIWNLAVSSPGAYSLNLVFDRFRLPKGGQLFVYNYTSGRVLGAYTEKNNKPSGRFAIEPLEGDELIIEYIEPLNPEFKAELKLGKVYHDYKNIFKLLNSKSSQVKSASGSCNVDINCSEGLTWQTEKHAVCHMTYAGWIATGTLINNSKKDGRPFILTAHHVISEEAIAEQAIFYFNYEADVCDGVSGTKTQTISGSTLRATTPHLDFSLLELTAIPPSIYQPYYAGWDRSGSIPNQTVCIHHPSGDVKKISIDYNPPSTGTYTDADYTFDNNTHWHIENWEVGTTEGGSSGSPLFDTNHRVIGDLTGGDANCSSSVDDYFAKFSASWDTYPAKENQLKYWLDPDNTGVFVLDGYNPSIQTDKSIACVDSDVEIYFDFGMDFDTYFWDFGDDVNPKTATTAGPHKVQYATSGIKTISLVYTKGDLTLNEFTSLVVVTETEPDFTYLFKQKSFDFKDASTNAVSYLWDFGDGQSSTSTNPSHVYKNAGKYRVKLTVNNACGDRSLTKEVNTSYDSELVIYPNPSKNVKTRVDLNAVLFDRIDWWLYDTRGAERLSGFATKYNSFIDLDLRLFPAGLYVLKMNIDGSVVNRKVIVLK</sequence>
<dbReference type="SUPFAM" id="SSF49299">
    <property type="entry name" value="PKD domain"/>
    <property type="match status" value="1"/>
</dbReference>
<dbReference type="Pfam" id="PF18911">
    <property type="entry name" value="PKD_4"/>
    <property type="match status" value="1"/>
</dbReference>
<dbReference type="Pfam" id="PF13365">
    <property type="entry name" value="Trypsin_2"/>
    <property type="match status" value="1"/>
</dbReference>
<evidence type="ECO:0000313" key="2">
    <source>
        <dbReference type="EMBL" id="RXQ91551.1"/>
    </source>
</evidence>
<dbReference type="InterPro" id="IPR013783">
    <property type="entry name" value="Ig-like_fold"/>
</dbReference>
<dbReference type="RefSeq" id="WP_129255004.1">
    <property type="nucleotide sequence ID" value="NZ_SAXA01000011.1"/>
</dbReference>
<dbReference type="PANTHER" id="PTHR36234">
    <property type="entry name" value="LYSYL ENDOPEPTIDASE"/>
    <property type="match status" value="1"/>
</dbReference>
<proteinExistence type="predicted"/>
<evidence type="ECO:0000313" key="3">
    <source>
        <dbReference type="Proteomes" id="UP000289703"/>
    </source>
</evidence>
<dbReference type="PANTHER" id="PTHR36234:SF5">
    <property type="entry name" value="LYSYL ENDOPEPTIDASE"/>
    <property type="match status" value="1"/>
</dbReference>
<dbReference type="EMBL" id="SAXA01000011">
    <property type="protein sequence ID" value="RXQ91551.1"/>
    <property type="molecule type" value="Genomic_DNA"/>
</dbReference>
<name>A0A4Q1JJN1_9BACT</name>
<organism evidence="2 3">
    <name type="scientific">Ancylomarina salipaludis</name>
    <dbReference type="NCBI Taxonomy" id="2501299"/>
    <lineage>
        <taxon>Bacteria</taxon>
        <taxon>Pseudomonadati</taxon>
        <taxon>Bacteroidota</taxon>
        <taxon>Bacteroidia</taxon>
        <taxon>Marinilabiliales</taxon>
        <taxon>Marinifilaceae</taxon>
        <taxon>Ancylomarina</taxon>
    </lineage>
</organism>
<evidence type="ECO:0000259" key="1">
    <source>
        <dbReference type="PROSITE" id="PS50093"/>
    </source>
</evidence>
<dbReference type="OrthoDB" id="9342482at2"/>
<dbReference type="Proteomes" id="UP000289703">
    <property type="component" value="Unassembled WGS sequence"/>
</dbReference>
<accession>A0A4Q1JJN1</accession>
<dbReference type="NCBIfam" id="TIGR04183">
    <property type="entry name" value="Por_Secre_tail"/>
    <property type="match status" value="1"/>
</dbReference>
<feature type="domain" description="PKD" evidence="1">
    <location>
        <begin position="546"/>
        <end position="603"/>
    </location>
</feature>
<keyword evidence="3" id="KW-1185">Reference proteome</keyword>
<dbReference type="InterPro" id="IPR035986">
    <property type="entry name" value="PKD_dom_sf"/>
</dbReference>
<dbReference type="PROSITE" id="PS50093">
    <property type="entry name" value="PKD"/>
    <property type="match status" value="1"/>
</dbReference>
<dbReference type="InterPro" id="IPR043504">
    <property type="entry name" value="Peptidase_S1_PA_chymotrypsin"/>
</dbReference>
<dbReference type="AlphaFoldDB" id="A0A4Q1JJN1"/>
<dbReference type="Gene3D" id="2.40.10.10">
    <property type="entry name" value="Trypsin-like serine proteases"/>
    <property type="match status" value="2"/>
</dbReference>
<dbReference type="InterPro" id="IPR022409">
    <property type="entry name" value="PKD/Chitinase_dom"/>
</dbReference>
<protein>
    <submittedName>
        <fullName evidence="2">PKD domain-containing protein</fullName>
    </submittedName>
</protein>
<reference evidence="2 3" key="1">
    <citation type="submission" date="2019-01" db="EMBL/GenBank/DDBJ databases">
        <title>Ancylomarina salipaludis sp. nov., isolated from a salt marsh.</title>
        <authorList>
            <person name="Yoon J.-H."/>
        </authorList>
    </citation>
    <scope>NUCLEOTIDE SEQUENCE [LARGE SCALE GENOMIC DNA]</scope>
    <source>
        <strain evidence="2 3">SHSM-M15</strain>
    </source>
</reference>
<dbReference type="InterPro" id="IPR009003">
    <property type="entry name" value="Peptidase_S1_PA"/>
</dbReference>